<protein>
    <recommendedName>
        <fullName evidence="5">WD40-repeat-containing domain protein</fullName>
    </recommendedName>
</protein>
<dbReference type="Gene3D" id="2.130.10.10">
    <property type="entry name" value="YVTN repeat-like/Quinoprotein amine dehydrogenase"/>
    <property type="match status" value="1"/>
</dbReference>
<dbReference type="InterPro" id="IPR036322">
    <property type="entry name" value="WD40_repeat_dom_sf"/>
</dbReference>
<evidence type="ECO:0008006" key="5">
    <source>
        <dbReference type="Google" id="ProtNLM"/>
    </source>
</evidence>
<dbReference type="KEGG" id="yli:2906711"/>
<dbReference type="VEuPathDB" id="FungiDB:YALI1_B22372g"/>
<gene>
    <name evidence="2" type="ORF">B0I71DRAFT_133721</name>
    <name evidence="1" type="ORF">YALI1_B22372g</name>
</gene>
<dbReference type="AlphaFoldDB" id="A0A1H6PS55"/>
<evidence type="ECO:0000313" key="1">
    <source>
        <dbReference type="EMBL" id="AOW01826.1"/>
    </source>
</evidence>
<dbReference type="InterPro" id="IPR015943">
    <property type="entry name" value="WD40/YVTN_repeat-like_dom_sf"/>
</dbReference>
<accession>A0A1H6PS55</accession>
<proteinExistence type="predicted"/>
<evidence type="ECO:0000313" key="4">
    <source>
        <dbReference type="Proteomes" id="UP000256601"/>
    </source>
</evidence>
<dbReference type="GeneID" id="2906711"/>
<dbReference type="Proteomes" id="UP000256601">
    <property type="component" value="Unassembled WGS sequence"/>
</dbReference>
<evidence type="ECO:0000313" key="3">
    <source>
        <dbReference type="Proteomes" id="UP000182444"/>
    </source>
</evidence>
<organism evidence="1 3">
    <name type="scientific">Yarrowia lipolytica</name>
    <name type="common">Candida lipolytica</name>
    <dbReference type="NCBI Taxonomy" id="4952"/>
    <lineage>
        <taxon>Eukaryota</taxon>
        <taxon>Fungi</taxon>
        <taxon>Dikarya</taxon>
        <taxon>Ascomycota</taxon>
        <taxon>Saccharomycotina</taxon>
        <taxon>Dipodascomycetes</taxon>
        <taxon>Dipodascales</taxon>
        <taxon>Dipodascales incertae sedis</taxon>
        <taxon>Yarrowia</taxon>
    </lineage>
</organism>
<dbReference type="EMBL" id="KZ859021">
    <property type="protein sequence ID" value="RDW24796.1"/>
    <property type="molecule type" value="Genomic_DNA"/>
</dbReference>
<evidence type="ECO:0000313" key="2">
    <source>
        <dbReference type="EMBL" id="RDW24796.1"/>
    </source>
</evidence>
<dbReference type="SUPFAM" id="SSF50978">
    <property type="entry name" value="WD40 repeat-like"/>
    <property type="match status" value="1"/>
</dbReference>
<reference evidence="2 4" key="2">
    <citation type="submission" date="2018-07" db="EMBL/GenBank/DDBJ databases">
        <title>Draft Genome Assemblies for Five Robust Yarrowia lipolytica Strains Exhibiting High Lipid Production and Pentose Sugar Utilization and Sugar Alcohol Secretion from Undetoxified Lignocellulosic Biomass Hydrolysates.</title>
        <authorList>
            <consortium name="DOE Joint Genome Institute"/>
            <person name="Walker C."/>
            <person name="Ryu S."/>
            <person name="Na H."/>
            <person name="Zane M."/>
            <person name="LaButti K."/>
            <person name="Lipzen A."/>
            <person name="Haridas S."/>
            <person name="Barry K."/>
            <person name="Grigoriev I.V."/>
            <person name="Quarterman J."/>
            <person name="Slininger P."/>
            <person name="Dien B."/>
            <person name="Trinh C.T."/>
        </authorList>
    </citation>
    <scope>NUCLEOTIDE SEQUENCE [LARGE SCALE GENOMIC DNA]</scope>
    <source>
        <strain evidence="2 4">YB392</strain>
    </source>
</reference>
<dbReference type="VEuPathDB" id="FungiDB:YALI0_B17182g"/>
<name>A0A1H6PS55_YARLL</name>
<dbReference type="Proteomes" id="UP000182444">
    <property type="component" value="Chromosome 1B"/>
</dbReference>
<dbReference type="RefSeq" id="XP_501005.1">
    <property type="nucleotide sequence ID" value="XM_501005.1"/>
</dbReference>
<reference evidence="1 3" key="1">
    <citation type="journal article" date="2016" name="PLoS ONE">
        <title>Sequence Assembly of Yarrowia lipolytica Strain W29/CLIB89 Shows Transposable Element Diversity.</title>
        <authorList>
            <person name="Magnan C."/>
            <person name="Yu J."/>
            <person name="Chang I."/>
            <person name="Jahn E."/>
            <person name="Kanomata Y."/>
            <person name="Wu J."/>
            <person name="Zeller M."/>
            <person name="Oakes M."/>
            <person name="Baldi P."/>
            <person name="Sandmeyer S."/>
        </authorList>
    </citation>
    <scope>NUCLEOTIDE SEQUENCE [LARGE SCALE GENOMIC DNA]</scope>
    <source>
        <strain evidence="1">CLIB89</strain>
        <strain evidence="3">CLIB89(W29)</strain>
    </source>
</reference>
<dbReference type="EMBL" id="CP017554">
    <property type="protein sequence ID" value="AOW01826.1"/>
    <property type="molecule type" value="Genomic_DNA"/>
</dbReference>
<dbReference type="OrthoDB" id="10276326at2759"/>
<sequence>MLSYTRVTPVFCDPGLVAYVFERKLVVRQFQDDVSELIFALDLPGLFAQRVRCIEWRPLPEMAPDTDTATDRSLLVASSNEVLFYSGDGMLLGQIKPDFGVAAVKWVTPEHICIISPNSLVGDIYWIEPTKQMIGINHVIRINGPKTTHIHITTIDNFPVVNLLTRIGVKDSLTRVTIRSALEVTVDASSTFLFDTPADMFKCHNGLFALADNPAVGHKVSLFSTSGHLLSEWEGSAVRTLPFQDSIISAMEFCGYGDHQYLATAAENVVSILSLRHLQPMKVLVQSILVTRDIFYVDCWRLNESGDYEAQTTPYAPYSVVGVNSSFALTPCDIPFMACSHHGYIAVVCSLTPTTVWIWSIQDDAPVVHTVLCHDSEHTITALSWHPDQAVLMIQFGHISSVWDMPAASGKHMPYRVKWLPRGMLLYDGQEFGLA</sequence>